<dbReference type="InterPro" id="IPR008972">
    <property type="entry name" value="Cupredoxin"/>
</dbReference>
<evidence type="ECO:0008006" key="3">
    <source>
        <dbReference type="Google" id="ProtNLM"/>
    </source>
</evidence>
<dbReference type="Proteomes" id="UP000318834">
    <property type="component" value="Unassembled WGS sequence"/>
</dbReference>
<organism evidence="1 2">
    <name type="scientific">Candidatus Segetimicrobium genomatis</name>
    <dbReference type="NCBI Taxonomy" id="2569760"/>
    <lineage>
        <taxon>Bacteria</taxon>
        <taxon>Bacillati</taxon>
        <taxon>Candidatus Sysuimicrobiota</taxon>
        <taxon>Candidatus Sysuimicrobiia</taxon>
        <taxon>Candidatus Sysuimicrobiales</taxon>
        <taxon>Candidatus Segetimicrobiaceae</taxon>
        <taxon>Candidatus Segetimicrobium</taxon>
    </lineage>
</organism>
<reference evidence="1 2" key="1">
    <citation type="journal article" date="2019" name="Nat. Microbiol.">
        <title>Mediterranean grassland soil C-N compound turnover is dependent on rainfall and depth, and is mediated by genomically divergent microorganisms.</title>
        <authorList>
            <person name="Diamond S."/>
            <person name="Andeer P.F."/>
            <person name="Li Z."/>
            <person name="Crits-Christoph A."/>
            <person name="Burstein D."/>
            <person name="Anantharaman K."/>
            <person name="Lane K.R."/>
            <person name="Thomas B.C."/>
            <person name="Pan C."/>
            <person name="Northen T.R."/>
            <person name="Banfield J.F."/>
        </authorList>
    </citation>
    <scope>NUCLEOTIDE SEQUENCE [LARGE SCALE GENOMIC DNA]</scope>
    <source>
        <strain evidence="1">NP_8</strain>
    </source>
</reference>
<protein>
    <recommendedName>
        <fullName evidence="3">Copper-binding protein</fullName>
    </recommendedName>
</protein>
<accession>A0A537IGD6</accession>
<dbReference type="Gene3D" id="2.60.40.420">
    <property type="entry name" value="Cupredoxins - blue copper proteins"/>
    <property type="match status" value="1"/>
</dbReference>
<evidence type="ECO:0000313" key="1">
    <source>
        <dbReference type="EMBL" id="TMI70309.1"/>
    </source>
</evidence>
<evidence type="ECO:0000313" key="2">
    <source>
        <dbReference type="Proteomes" id="UP000318834"/>
    </source>
</evidence>
<dbReference type="SUPFAM" id="SSF49503">
    <property type="entry name" value="Cupredoxins"/>
    <property type="match status" value="1"/>
</dbReference>
<dbReference type="AlphaFoldDB" id="A0A537IGD6"/>
<dbReference type="EMBL" id="VBAP01000153">
    <property type="protein sequence ID" value="TMI70309.1"/>
    <property type="molecule type" value="Genomic_DNA"/>
</dbReference>
<name>A0A537IGD6_9BACT</name>
<gene>
    <name evidence="1" type="ORF">E6H05_13790</name>
</gene>
<sequence>MGRILGILGILLVCLPGRVLASHTGWLFATGNRIVITMTTYPRQFTPNAVTLEAGKVVDLVLENKGTGTHIFMVYPPPQTPPKGSQGWWEYVMANTYFQDMGEVLVHGKRDESYVAATRLFEVGVEAGKTITITFIPAKKGTFEMASHLLAGEPGGDYERGMKGAFIVK</sequence>
<comment type="caution">
    <text evidence="1">The sequence shown here is derived from an EMBL/GenBank/DDBJ whole genome shotgun (WGS) entry which is preliminary data.</text>
</comment>
<proteinExistence type="predicted"/>